<dbReference type="InterPro" id="IPR000073">
    <property type="entry name" value="AB_hydrolase_1"/>
</dbReference>
<dbReference type="STRING" id="1123349.SAMN02744037_00007"/>
<accession>A0A1M6J7J2</accession>
<dbReference type="EMBL" id="FRAE01000004">
    <property type="protein sequence ID" value="SHJ42631.1"/>
    <property type="molecule type" value="Genomic_DNA"/>
</dbReference>
<keyword evidence="2" id="KW-0378">Hydrolase</keyword>
<dbReference type="Gene3D" id="3.40.50.1820">
    <property type="entry name" value="alpha/beta hydrolase"/>
    <property type="match status" value="1"/>
</dbReference>
<dbReference type="AlphaFoldDB" id="A0A1M6J7J2"/>
<gene>
    <name evidence="2" type="ORF">SAMN02744037_00007</name>
</gene>
<organism evidence="2 3">
    <name type="scientific">Tepidibacter formicigenes DSM 15518</name>
    <dbReference type="NCBI Taxonomy" id="1123349"/>
    <lineage>
        <taxon>Bacteria</taxon>
        <taxon>Bacillati</taxon>
        <taxon>Bacillota</taxon>
        <taxon>Clostridia</taxon>
        <taxon>Peptostreptococcales</taxon>
        <taxon>Peptostreptococcaceae</taxon>
        <taxon>Tepidibacter</taxon>
    </lineage>
</organism>
<dbReference type="RefSeq" id="WP_072886369.1">
    <property type="nucleotide sequence ID" value="NZ_FRAE01000004.1"/>
</dbReference>
<reference evidence="3" key="1">
    <citation type="submission" date="2016-11" db="EMBL/GenBank/DDBJ databases">
        <authorList>
            <person name="Varghese N."/>
            <person name="Submissions S."/>
        </authorList>
    </citation>
    <scope>NUCLEOTIDE SEQUENCE [LARGE SCALE GENOMIC DNA]</scope>
    <source>
        <strain evidence="3">DSM 15518</strain>
    </source>
</reference>
<dbReference type="SUPFAM" id="SSF53474">
    <property type="entry name" value="alpha/beta-Hydrolases"/>
    <property type="match status" value="1"/>
</dbReference>
<evidence type="ECO:0000259" key="1">
    <source>
        <dbReference type="Pfam" id="PF00561"/>
    </source>
</evidence>
<evidence type="ECO:0000313" key="2">
    <source>
        <dbReference type="EMBL" id="SHJ42631.1"/>
    </source>
</evidence>
<evidence type="ECO:0000313" key="3">
    <source>
        <dbReference type="Proteomes" id="UP000242497"/>
    </source>
</evidence>
<proteinExistence type="predicted"/>
<protein>
    <submittedName>
        <fullName evidence="2">Alpha/beta hydrolase family protein</fullName>
    </submittedName>
</protein>
<feature type="domain" description="AB hydrolase-1" evidence="1">
    <location>
        <begin position="5"/>
        <end position="114"/>
    </location>
</feature>
<dbReference type="OrthoDB" id="9775557at2"/>
<dbReference type="GO" id="GO:0016787">
    <property type="term" value="F:hydrolase activity"/>
    <property type="evidence" value="ECO:0007669"/>
    <property type="project" value="UniProtKB-KW"/>
</dbReference>
<sequence>MDKKVILIHGYSKTKKDMLVLKKNLEKLGYECFLANLPLTFKEIEFGTDVFKRELEKLIIDLTEDEKINLVGHSTGGLVIRTFLSNTNLINRIGRCVLISTPNNGSKLADITDKIPFRILANIFKTLKSLQTNNVKNMKLKNIENIDIGAIAGNKSNLFLGRFLKGENDGRIEVNSVIYDGLKDIIMLPYGHKEIHYKLETARLVDKFLKTGKFK</sequence>
<dbReference type="Proteomes" id="UP000242497">
    <property type="component" value="Unassembled WGS sequence"/>
</dbReference>
<dbReference type="Pfam" id="PF00561">
    <property type="entry name" value="Abhydrolase_1"/>
    <property type="match status" value="1"/>
</dbReference>
<name>A0A1M6J7J2_9FIRM</name>
<dbReference type="PANTHER" id="PTHR37946:SF1">
    <property type="entry name" value="SLL1969 PROTEIN"/>
    <property type="match status" value="1"/>
</dbReference>
<dbReference type="PANTHER" id="PTHR37946">
    <property type="entry name" value="SLL1969 PROTEIN"/>
    <property type="match status" value="1"/>
</dbReference>
<keyword evidence="3" id="KW-1185">Reference proteome</keyword>
<dbReference type="InterPro" id="IPR029058">
    <property type="entry name" value="AB_hydrolase_fold"/>
</dbReference>